<comment type="cofactor">
    <cofactor evidence="1 5">
        <name>FAD</name>
        <dbReference type="ChEBI" id="CHEBI:57692"/>
    </cofactor>
</comment>
<dbReference type="AlphaFoldDB" id="A0A498C4K1"/>
<dbReference type="PROSITE" id="PS51257">
    <property type="entry name" value="PROKAR_LIPOPROTEIN"/>
    <property type="match status" value="1"/>
</dbReference>
<keyword evidence="3 6" id="KW-0285">Flavoprotein</keyword>
<dbReference type="InterPro" id="IPR012132">
    <property type="entry name" value="GMC_OxRdtase"/>
</dbReference>
<dbReference type="InterPro" id="IPR036188">
    <property type="entry name" value="FAD/NAD-bd_sf"/>
</dbReference>
<feature type="binding site" evidence="5">
    <location>
        <position position="85"/>
    </location>
    <ligand>
        <name>FAD</name>
        <dbReference type="ChEBI" id="CHEBI:57692"/>
    </ligand>
</feature>
<dbReference type="PIRSF" id="PIRSF000137">
    <property type="entry name" value="Alcohol_oxidase"/>
    <property type="match status" value="1"/>
</dbReference>
<dbReference type="EMBL" id="RCDA01000001">
    <property type="protein sequence ID" value="RLK51114.1"/>
    <property type="molecule type" value="Genomic_DNA"/>
</dbReference>
<evidence type="ECO:0000256" key="4">
    <source>
        <dbReference type="ARBA" id="ARBA00022827"/>
    </source>
</evidence>
<evidence type="ECO:0000256" key="5">
    <source>
        <dbReference type="PIRSR" id="PIRSR000137-2"/>
    </source>
</evidence>
<dbReference type="PROSITE" id="PS00624">
    <property type="entry name" value="GMC_OXRED_2"/>
    <property type="match status" value="1"/>
</dbReference>
<evidence type="ECO:0000313" key="10">
    <source>
        <dbReference type="Proteomes" id="UP000275461"/>
    </source>
</evidence>
<protein>
    <submittedName>
        <fullName evidence="9">Choline dehydrogenase</fullName>
    </submittedName>
</protein>
<evidence type="ECO:0000313" key="9">
    <source>
        <dbReference type="EMBL" id="RLK51114.1"/>
    </source>
</evidence>
<dbReference type="PROSITE" id="PS00623">
    <property type="entry name" value="GMC_OXRED_1"/>
    <property type="match status" value="1"/>
</dbReference>
<dbReference type="OrthoDB" id="9785276at2"/>
<dbReference type="Pfam" id="PF05199">
    <property type="entry name" value="GMC_oxred_C"/>
    <property type="match status" value="1"/>
</dbReference>
<dbReference type="NCBIfam" id="NF002550">
    <property type="entry name" value="PRK02106.1"/>
    <property type="match status" value="1"/>
</dbReference>
<sequence length="545" mass="59768">MESKQYDFVVVGAGSAGCVLANRLSEDGRYSVLLLEAGPVDNYPWIHVPIGYGKTMFHPTLNWGYTTEPDEGIAGRRMYWPRGKVLGGSSSINGLIYVRGQAEDFDDWAAMGNPGWGWDQVLPYFRRSEDQERGEDAYHGAGGPLAVSSVHENHPLVEAFISAGEQAGFPRSEDFNGASQEGVGYFQLTTKNGRRCSSAKAFLRPARQRSNLTVETNAQTNGLVIEGNRVLGVRYRKEDTDFTVHARREVVLSAGAINSPQIMELSGIGDPEILKEAGLPVVHPMKGVGRNLQDHLQARIISRCTQSITTNDDLASMVRKARIGLKYLLFRRGPLAVGINQAGGFVKTNDADSRPDIQFHFGTLSSDKPGAPVHEFPGFTLSSCQLRPESRGEVHVASNDPYEYPRIHPNYLSEEKDCEVMIAGFRLSRRILEKPAMQPFVAEEHSPGRDIQSDDEILDYLRRDATTIFHPTGTCRMGRAEDDMSVVDARLRVHGLEGLRVADASIMPTIVSGNTNAACIMIGEKASDMILEDAAEAVCNQAASA</sequence>
<dbReference type="PANTHER" id="PTHR11552:SF147">
    <property type="entry name" value="CHOLINE DEHYDROGENASE, MITOCHONDRIAL"/>
    <property type="match status" value="1"/>
</dbReference>
<dbReference type="Gene3D" id="3.50.50.60">
    <property type="entry name" value="FAD/NAD(P)-binding domain"/>
    <property type="match status" value="1"/>
</dbReference>
<dbReference type="GO" id="GO:0050660">
    <property type="term" value="F:flavin adenine dinucleotide binding"/>
    <property type="evidence" value="ECO:0007669"/>
    <property type="project" value="InterPro"/>
</dbReference>
<comment type="caution">
    <text evidence="9">The sequence shown here is derived from an EMBL/GenBank/DDBJ whole genome shotgun (WGS) entry which is preliminary data.</text>
</comment>
<keyword evidence="4 5" id="KW-0274">FAD</keyword>
<dbReference type="RefSeq" id="WP_121441549.1">
    <property type="nucleotide sequence ID" value="NZ_RCDA01000001.1"/>
</dbReference>
<reference evidence="9 10" key="1">
    <citation type="submission" date="2018-10" db="EMBL/GenBank/DDBJ databases">
        <title>Genomic Encyclopedia of Type Strains, Phase IV (KMG-IV): sequencing the most valuable type-strain genomes for metagenomic binning, comparative biology and taxonomic classification.</title>
        <authorList>
            <person name="Goeker M."/>
        </authorList>
    </citation>
    <scope>NUCLEOTIDE SEQUENCE [LARGE SCALE GENOMIC DNA]</scope>
    <source>
        <strain evidence="9 10">DSM 12769</strain>
    </source>
</reference>
<organism evidence="9 10">
    <name type="scientific">Alkalispirillum mobile</name>
    <dbReference type="NCBI Taxonomy" id="85925"/>
    <lineage>
        <taxon>Bacteria</taxon>
        <taxon>Pseudomonadati</taxon>
        <taxon>Pseudomonadota</taxon>
        <taxon>Gammaproteobacteria</taxon>
        <taxon>Chromatiales</taxon>
        <taxon>Ectothiorhodospiraceae</taxon>
        <taxon>Alkalispirillum</taxon>
    </lineage>
</organism>
<feature type="domain" description="Glucose-methanol-choline oxidoreductase N-terminal" evidence="8">
    <location>
        <begin position="255"/>
        <end position="269"/>
    </location>
</feature>
<dbReference type="Proteomes" id="UP000275461">
    <property type="component" value="Unassembled WGS sequence"/>
</dbReference>
<dbReference type="InterPro" id="IPR000172">
    <property type="entry name" value="GMC_OxRdtase_N"/>
</dbReference>
<dbReference type="SUPFAM" id="SSF51905">
    <property type="entry name" value="FAD/NAD(P)-binding domain"/>
    <property type="match status" value="1"/>
</dbReference>
<evidence type="ECO:0000256" key="3">
    <source>
        <dbReference type="ARBA" id="ARBA00022630"/>
    </source>
</evidence>
<dbReference type="InterPro" id="IPR007867">
    <property type="entry name" value="GMC_OxRtase_C"/>
</dbReference>
<evidence type="ECO:0000259" key="8">
    <source>
        <dbReference type="PROSITE" id="PS00624"/>
    </source>
</evidence>
<evidence type="ECO:0000259" key="7">
    <source>
        <dbReference type="PROSITE" id="PS00623"/>
    </source>
</evidence>
<dbReference type="Pfam" id="PF00732">
    <property type="entry name" value="GMC_oxred_N"/>
    <property type="match status" value="1"/>
</dbReference>
<dbReference type="PANTHER" id="PTHR11552">
    <property type="entry name" value="GLUCOSE-METHANOL-CHOLINE GMC OXIDOREDUCTASE"/>
    <property type="match status" value="1"/>
</dbReference>
<dbReference type="Gene3D" id="3.30.560.10">
    <property type="entry name" value="Glucose Oxidase, domain 3"/>
    <property type="match status" value="1"/>
</dbReference>
<evidence type="ECO:0000256" key="6">
    <source>
        <dbReference type="RuleBase" id="RU003968"/>
    </source>
</evidence>
<gene>
    <name evidence="9" type="ORF">DFR31_1030</name>
</gene>
<dbReference type="SUPFAM" id="SSF54373">
    <property type="entry name" value="FAD-linked reductases, C-terminal domain"/>
    <property type="match status" value="1"/>
</dbReference>
<dbReference type="GO" id="GO:0016614">
    <property type="term" value="F:oxidoreductase activity, acting on CH-OH group of donors"/>
    <property type="evidence" value="ECO:0007669"/>
    <property type="project" value="InterPro"/>
</dbReference>
<evidence type="ECO:0000256" key="2">
    <source>
        <dbReference type="ARBA" id="ARBA00010790"/>
    </source>
</evidence>
<keyword evidence="10" id="KW-1185">Reference proteome</keyword>
<proteinExistence type="inferred from homology"/>
<comment type="similarity">
    <text evidence="2 6">Belongs to the GMC oxidoreductase family.</text>
</comment>
<accession>A0A498C4K1</accession>
<evidence type="ECO:0000256" key="1">
    <source>
        <dbReference type="ARBA" id="ARBA00001974"/>
    </source>
</evidence>
<name>A0A498C4K1_9GAMM</name>
<feature type="domain" description="Glucose-methanol-choline oxidoreductase N-terminal" evidence="7">
    <location>
        <begin position="83"/>
        <end position="106"/>
    </location>
</feature>